<feature type="non-terminal residue" evidence="2">
    <location>
        <position position="1"/>
    </location>
</feature>
<sequence length="162" mass="18028">SSLFSKYRRDDVHMRDCVRGDHARRLVPHETPDYIMLVYAGASGAIALMLLLGTMTSNKGLVDLFLCFAKIRLLLYCLLAAFLAYEIITHKDSKGKGFVQAAMIIPYLLARLPATKATAMELFGIDLGPVYYLIPVVLGILADAFVIYRVQVFSENQLGKQP</sequence>
<feature type="transmembrane region" description="Helical" evidence="1">
    <location>
        <begin position="130"/>
        <end position="150"/>
    </location>
</feature>
<keyword evidence="1" id="KW-0812">Transmembrane</keyword>
<proteinExistence type="predicted"/>
<dbReference type="AlphaFoldDB" id="A0A131ZBS0"/>
<evidence type="ECO:0000313" key="2">
    <source>
        <dbReference type="EMBL" id="JAP87691.1"/>
    </source>
</evidence>
<feature type="transmembrane region" description="Helical" evidence="1">
    <location>
        <begin position="61"/>
        <end position="85"/>
    </location>
</feature>
<accession>A0A131ZBS0</accession>
<reference evidence="2" key="1">
    <citation type="journal article" date="2016" name="Ticks Tick Borne Dis.">
        <title>De novo assembly and annotation of the salivary gland transcriptome of Rhipicephalus appendiculatus male and female ticks during blood feeding.</title>
        <authorList>
            <person name="de Castro M.H."/>
            <person name="de Klerk D."/>
            <person name="Pienaar R."/>
            <person name="Latif A.A."/>
            <person name="Rees D.J."/>
            <person name="Mans B.J."/>
        </authorList>
    </citation>
    <scope>NUCLEOTIDE SEQUENCE</scope>
    <source>
        <tissue evidence="2">Salivary glands</tissue>
    </source>
</reference>
<name>A0A131ZBS0_RHIAP</name>
<feature type="transmembrane region" description="Helical" evidence="1">
    <location>
        <begin position="34"/>
        <end position="55"/>
    </location>
</feature>
<keyword evidence="1" id="KW-0472">Membrane</keyword>
<organism evidence="2">
    <name type="scientific">Rhipicephalus appendiculatus</name>
    <name type="common">Brown ear tick</name>
    <dbReference type="NCBI Taxonomy" id="34631"/>
    <lineage>
        <taxon>Eukaryota</taxon>
        <taxon>Metazoa</taxon>
        <taxon>Ecdysozoa</taxon>
        <taxon>Arthropoda</taxon>
        <taxon>Chelicerata</taxon>
        <taxon>Arachnida</taxon>
        <taxon>Acari</taxon>
        <taxon>Parasitiformes</taxon>
        <taxon>Ixodida</taxon>
        <taxon>Ixodoidea</taxon>
        <taxon>Ixodidae</taxon>
        <taxon>Rhipicephalinae</taxon>
        <taxon>Rhipicephalus</taxon>
        <taxon>Rhipicephalus</taxon>
    </lineage>
</organism>
<protein>
    <submittedName>
        <fullName evidence="2">Uncharacterized protein</fullName>
    </submittedName>
</protein>
<feature type="transmembrane region" description="Helical" evidence="1">
    <location>
        <begin position="97"/>
        <end position="114"/>
    </location>
</feature>
<evidence type="ECO:0000256" key="1">
    <source>
        <dbReference type="SAM" id="Phobius"/>
    </source>
</evidence>
<dbReference type="EMBL" id="GEDV01000866">
    <property type="protein sequence ID" value="JAP87691.1"/>
    <property type="molecule type" value="Transcribed_RNA"/>
</dbReference>
<keyword evidence="1" id="KW-1133">Transmembrane helix</keyword>